<dbReference type="Pfam" id="PF10030">
    <property type="entry name" value="DUF2272"/>
    <property type="match status" value="1"/>
</dbReference>
<sequence>MAWYPLAIQTPFPGIGNYRDGPYKIIHHTTEGSSAAGAIATYKKTGSYPHFTVDQDVVYQHVDTETAVTALEHPAGTPETNRSHAIQIELVGFAGSAKSPTSLATLAALCRWLEQRHGIPAEWPNGLPKPAVHGRDPGGHNRDVEHWTTRGGHYGHSQVPHNSHWDPAYTAEEVAVVMGPASGAPADAVAAALLEGEPAALPAMAEFSGPSAAEAPATTGYVGALVAVATAEHAAYHGIAETDEPLRSRIDTYCRGIGIAPPGDVTTFPWSATFVSWCIRTAGASRSEFAFSASHAVFVKAAIANADARRGVFRARAINEYAPKVGDLIHRNRSGGAVTYAEARERSDYPSHSAIVVEIGEDRTGRYAVTIGGNESDSIRRTRVSLRADGKVAQSEANPYICVVQDLKVEAETQALVAEAARAGDTRRLDMAQIIVNYEARRDGQGRLEVYRLPPDDGGGRYEVAGINERFNKAVCDDLVALVESGRQAEAERRAVAFIAQDTDLAAEWTSNAAVEFYLRDCVFNRGTRGAAWILQRAVGVATDQSVGPETRAAVARAETEPQRLLADLRSAREAYERRRRDETSRFWKGLVNRWNKALADARRFLPEDGAARPDEVVEAAPEPRPAFEPPPEPGRMEVVAEARAFAPADAAAPAMPAPAVVIGRSDVGDALVGMHRELEAKIFARPAAAAFALDGATEPPEPHRVVVGVGIGSAHRDFESVGAAGPGAPVLNVYVTEPMGMDAAKAVLVDHLGMRSMISDRERVNVIKSGPIEAHAHTHLARPSPCGISVGHFKVSAGTQGALARGRSGARQNRLFMLSNNHVLANRNDCQAGDAILQPGPYDLAPNAANQVAVLERWVPLDYAADGVNYVDCAVAWCWPDRVREDFIYRNGADWAYFAVGSQPVESREDLVVGKSGRTTQLTSGRIIDVNASIQVNYGGGRVANFRDQITVKGNDGKTFSQPGDSGSLIWTWGQGRSPVGLLFAGGTELTFANKISHVLDALDIALFP</sequence>
<dbReference type="Pfam" id="PF01510">
    <property type="entry name" value="Amidase_2"/>
    <property type="match status" value="1"/>
</dbReference>
<dbReference type="InterPro" id="IPR036505">
    <property type="entry name" value="Amidase/PGRP_sf"/>
</dbReference>
<name>A0A2R4WR57_9HYPH</name>
<organism evidence="4 5">
    <name type="scientific">Methylobacterium currus</name>
    <dbReference type="NCBI Taxonomy" id="2051553"/>
    <lineage>
        <taxon>Bacteria</taxon>
        <taxon>Pseudomonadati</taxon>
        <taxon>Pseudomonadota</taxon>
        <taxon>Alphaproteobacteria</taxon>
        <taxon>Hyphomicrobiales</taxon>
        <taxon>Methylobacteriaceae</taxon>
        <taxon>Methylobacterium</taxon>
    </lineage>
</organism>
<evidence type="ECO:0000313" key="5">
    <source>
        <dbReference type="Proteomes" id="UP000244755"/>
    </source>
</evidence>
<feature type="region of interest" description="Disordered" evidence="1">
    <location>
        <begin position="610"/>
        <end position="633"/>
    </location>
</feature>
<dbReference type="OrthoDB" id="104542at2"/>
<evidence type="ECO:0000259" key="2">
    <source>
        <dbReference type="Pfam" id="PF01510"/>
    </source>
</evidence>
<dbReference type="SUPFAM" id="SSF50494">
    <property type="entry name" value="Trypsin-like serine proteases"/>
    <property type="match status" value="1"/>
</dbReference>
<dbReference type="Gene3D" id="3.40.80.10">
    <property type="entry name" value="Peptidoglycan recognition protein-like"/>
    <property type="match status" value="1"/>
</dbReference>
<dbReference type="InterPro" id="IPR023346">
    <property type="entry name" value="Lysozyme-like_dom_sf"/>
</dbReference>
<dbReference type="RefSeq" id="WP_099955804.1">
    <property type="nucleotide sequence ID" value="NZ_CP028843.1"/>
</dbReference>
<dbReference type="InterPro" id="IPR019262">
    <property type="entry name" value="DUF2272"/>
</dbReference>
<evidence type="ECO:0008006" key="6">
    <source>
        <dbReference type="Google" id="ProtNLM"/>
    </source>
</evidence>
<feature type="domain" description="DUF2272" evidence="3">
    <location>
        <begin position="264"/>
        <end position="397"/>
    </location>
</feature>
<dbReference type="Gene3D" id="2.40.10.10">
    <property type="entry name" value="Trypsin-like serine proteases"/>
    <property type="match status" value="1"/>
</dbReference>
<dbReference type="InterPro" id="IPR002502">
    <property type="entry name" value="Amidase_domain"/>
</dbReference>
<dbReference type="Proteomes" id="UP000244755">
    <property type="component" value="Chromosome 1"/>
</dbReference>
<evidence type="ECO:0000313" key="4">
    <source>
        <dbReference type="EMBL" id="AWB24031.1"/>
    </source>
</evidence>
<dbReference type="InterPro" id="IPR009003">
    <property type="entry name" value="Peptidase_S1_PA"/>
</dbReference>
<dbReference type="KEGG" id="mee:DA075_26710"/>
<feature type="domain" description="N-acetylmuramoyl-L-alanine amidase" evidence="2">
    <location>
        <begin position="23"/>
        <end position="167"/>
    </location>
</feature>
<dbReference type="SUPFAM" id="SSF53955">
    <property type="entry name" value="Lysozyme-like"/>
    <property type="match status" value="1"/>
</dbReference>
<dbReference type="Gene3D" id="1.20.141.10">
    <property type="entry name" value="Chitosanase, subunit A, domain 1"/>
    <property type="match status" value="1"/>
</dbReference>
<dbReference type="GO" id="GO:0008745">
    <property type="term" value="F:N-acetylmuramoyl-L-alanine amidase activity"/>
    <property type="evidence" value="ECO:0007669"/>
    <property type="project" value="InterPro"/>
</dbReference>
<keyword evidence="5" id="KW-1185">Reference proteome</keyword>
<dbReference type="EMBL" id="CP028843">
    <property type="protein sequence ID" value="AWB24031.1"/>
    <property type="molecule type" value="Genomic_DNA"/>
</dbReference>
<evidence type="ECO:0000256" key="1">
    <source>
        <dbReference type="SAM" id="MobiDB-lite"/>
    </source>
</evidence>
<protein>
    <recommendedName>
        <fullName evidence="6">DUF2272 domain-containing protein</fullName>
    </recommendedName>
</protein>
<dbReference type="CDD" id="cd06583">
    <property type="entry name" value="PGRP"/>
    <property type="match status" value="1"/>
</dbReference>
<reference evidence="4 5" key="1">
    <citation type="submission" date="2018-04" db="EMBL/GenBank/DDBJ databases">
        <title>Methylobacterium sp. PR1016A genome.</title>
        <authorList>
            <person name="Park W."/>
        </authorList>
    </citation>
    <scope>NUCLEOTIDE SEQUENCE [LARGE SCALE GENOMIC DNA]</scope>
    <source>
        <strain evidence="4 5">PR1016A</strain>
    </source>
</reference>
<dbReference type="SUPFAM" id="SSF55846">
    <property type="entry name" value="N-acetylmuramoyl-L-alanine amidase-like"/>
    <property type="match status" value="1"/>
</dbReference>
<dbReference type="InterPro" id="IPR043504">
    <property type="entry name" value="Peptidase_S1_PA_chymotrypsin"/>
</dbReference>
<evidence type="ECO:0000259" key="3">
    <source>
        <dbReference type="Pfam" id="PF10030"/>
    </source>
</evidence>
<proteinExistence type="predicted"/>
<dbReference type="AlphaFoldDB" id="A0A2R4WR57"/>
<gene>
    <name evidence="4" type="ORF">DA075_26710</name>
</gene>
<feature type="compositionally biased region" description="Pro residues" evidence="1">
    <location>
        <begin position="623"/>
        <end position="633"/>
    </location>
</feature>
<accession>A0A2R4WR57</accession>
<dbReference type="GO" id="GO:0009253">
    <property type="term" value="P:peptidoglycan catabolic process"/>
    <property type="evidence" value="ECO:0007669"/>
    <property type="project" value="InterPro"/>
</dbReference>